<dbReference type="SUPFAM" id="SSF52540">
    <property type="entry name" value="P-loop containing nucleoside triphosphate hydrolases"/>
    <property type="match status" value="1"/>
</dbReference>
<dbReference type="InterPro" id="IPR036640">
    <property type="entry name" value="ABC1_TM_sf"/>
</dbReference>
<dbReference type="PANTHER" id="PTHR24223:SF447">
    <property type="entry name" value="MULTIDRUG RESISTANCE-ASSOCIATED PROTEIN 5"/>
    <property type="match status" value="1"/>
</dbReference>
<accession>A0A7J7K500</accession>
<comment type="caution">
    <text evidence="9">The sequence shown here is derived from an EMBL/GenBank/DDBJ whole genome shotgun (WGS) entry which is preliminary data.</text>
</comment>
<evidence type="ECO:0000256" key="5">
    <source>
        <dbReference type="ARBA" id="ARBA00022989"/>
    </source>
</evidence>
<evidence type="ECO:0000256" key="3">
    <source>
        <dbReference type="ARBA" id="ARBA00022741"/>
    </source>
</evidence>
<proteinExistence type="predicted"/>
<dbReference type="AlphaFoldDB" id="A0A7J7K500"/>
<evidence type="ECO:0000256" key="2">
    <source>
        <dbReference type="ARBA" id="ARBA00022692"/>
    </source>
</evidence>
<evidence type="ECO:0000313" key="9">
    <source>
        <dbReference type="EMBL" id="KAF6033710.1"/>
    </source>
</evidence>
<name>A0A7J7K500_BUGNE</name>
<dbReference type="Gene3D" id="1.20.1560.10">
    <property type="entry name" value="ABC transporter type 1, transmembrane domain"/>
    <property type="match status" value="1"/>
</dbReference>
<keyword evidence="1" id="KW-0813">Transport</keyword>
<dbReference type="InterPro" id="IPR011527">
    <property type="entry name" value="ABC1_TM_dom"/>
</dbReference>
<dbReference type="Proteomes" id="UP000593567">
    <property type="component" value="Unassembled WGS sequence"/>
</dbReference>
<dbReference type="InterPro" id="IPR027417">
    <property type="entry name" value="P-loop_NTPase"/>
</dbReference>
<dbReference type="SUPFAM" id="SSF90123">
    <property type="entry name" value="ABC transporter transmembrane region"/>
    <property type="match status" value="1"/>
</dbReference>
<dbReference type="PROSITE" id="PS50929">
    <property type="entry name" value="ABC_TM1F"/>
    <property type="match status" value="1"/>
</dbReference>
<dbReference type="PANTHER" id="PTHR24223">
    <property type="entry name" value="ATP-BINDING CASSETTE SUB-FAMILY C"/>
    <property type="match status" value="1"/>
</dbReference>
<keyword evidence="3" id="KW-0547">Nucleotide-binding</keyword>
<keyword evidence="5 7" id="KW-1133">Transmembrane helix</keyword>
<evidence type="ECO:0000313" key="10">
    <source>
        <dbReference type="Proteomes" id="UP000593567"/>
    </source>
</evidence>
<evidence type="ECO:0000256" key="4">
    <source>
        <dbReference type="ARBA" id="ARBA00022840"/>
    </source>
</evidence>
<gene>
    <name evidence="9" type="ORF">EB796_007989</name>
</gene>
<evidence type="ECO:0000256" key="6">
    <source>
        <dbReference type="ARBA" id="ARBA00023136"/>
    </source>
</evidence>
<feature type="transmembrane region" description="Helical" evidence="7">
    <location>
        <begin position="120"/>
        <end position="144"/>
    </location>
</feature>
<dbReference type="Gene3D" id="3.40.50.300">
    <property type="entry name" value="P-loop containing nucleotide triphosphate hydrolases"/>
    <property type="match status" value="1"/>
</dbReference>
<protein>
    <submittedName>
        <fullName evidence="9">Mrp-5</fullName>
    </submittedName>
</protein>
<keyword evidence="4" id="KW-0067">ATP-binding</keyword>
<feature type="domain" description="ABC transmembrane type-1" evidence="8">
    <location>
        <begin position="24"/>
        <end position="146"/>
    </location>
</feature>
<dbReference type="EMBL" id="VXIV02001255">
    <property type="protein sequence ID" value="KAF6033710.1"/>
    <property type="molecule type" value="Genomic_DNA"/>
</dbReference>
<evidence type="ECO:0000259" key="8">
    <source>
        <dbReference type="PROSITE" id="PS50929"/>
    </source>
</evidence>
<evidence type="ECO:0000256" key="1">
    <source>
        <dbReference type="ARBA" id="ARBA00022448"/>
    </source>
</evidence>
<dbReference type="GO" id="GO:0140359">
    <property type="term" value="F:ABC-type transporter activity"/>
    <property type="evidence" value="ECO:0007669"/>
    <property type="project" value="InterPro"/>
</dbReference>
<dbReference type="GO" id="GO:0005524">
    <property type="term" value="F:ATP binding"/>
    <property type="evidence" value="ECO:0007669"/>
    <property type="project" value="UniProtKB-KW"/>
</dbReference>
<dbReference type="InterPro" id="IPR050173">
    <property type="entry name" value="ABC_transporter_C-like"/>
</dbReference>
<feature type="transmembrane region" description="Helical" evidence="7">
    <location>
        <begin position="82"/>
        <end position="108"/>
    </location>
</feature>
<keyword evidence="2 7" id="KW-0812">Transmembrane</keyword>
<keyword evidence="10" id="KW-1185">Reference proteome</keyword>
<keyword evidence="6 7" id="KW-0472">Membrane</keyword>
<organism evidence="9 10">
    <name type="scientific">Bugula neritina</name>
    <name type="common">Brown bryozoan</name>
    <name type="synonym">Sertularia neritina</name>
    <dbReference type="NCBI Taxonomy" id="10212"/>
    <lineage>
        <taxon>Eukaryota</taxon>
        <taxon>Metazoa</taxon>
        <taxon>Spiralia</taxon>
        <taxon>Lophotrochozoa</taxon>
        <taxon>Bryozoa</taxon>
        <taxon>Gymnolaemata</taxon>
        <taxon>Cheilostomatida</taxon>
        <taxon>Flustrina</taxon>
        <taxon>Buguloidea</taxon>
        <taxon>Bugulidae</taxon>
        <taxon>Bugula</taxon>
    </lineage>
</organism>
<dbReference type="OrthoDB" id="6500128at2759"/>
<reference evidence="9" key="1">
    <citation type="submission" date="2020-06" db="EMBL/GenBank/DDBJ databases">
        <title>Draft genome of Bugula neritina, a colonial animal packing powerful symbionts and potential medicines.</title>
        <authorList>
            <person name="Rayko M."/>
        </authorList>
    </citation>
    <scope>NUCLEOTIDE SEQUENCE [LARGE SCALE GENOMIC DNA]</scope>
    <source>
        <strain evidence="9">Kwan_BN1</strain>
    </source>
</reference>
<evidence type="ECO:0000256" key="7">
    <source>
        <dbReference type="SAM" id="Phobius"/>
    </source>
</evidence>
<sequence>MYRYEGRNMPSVELHHHIINISHLAVLSIQMQLAKYVFFLRRKLVPITTERVRLTGEIFSSVKVIKMYAWEEAFYKKVQGKFLLAQSLTLSLSQLVPIFSTALTFLVMTLSGTNISFTQAFIYMSILITLRLTLSHLPLCLGLISESAQACTRIKMSVHRLQVALLMEGIMITELKKMNESSEEQLLLAARNQMRKEIIVLTLHDITMSLCQGQLVGVCEAVGSGKSSLLQAILAW</sequence>
<dbReference type="GO" id="GO:0016020">
    <property type="term" value="C:membrane"/>
    <property type="evidence" value="ECO:0007669"/>
    <property type="project" value="InterPro"/>
</dbReference>